<dbReference type="AlphaFoldDB" id="A0A4U6XQS3"/>
<dbReference type="PANTHER" id="PTHR15641:SF1">
    <property type="entry name" value="ELONGATOR COMPLEX PROTEIN 5"/>
    <property type="match status" value="1"/>
</dbReference>
<dbReference type="InterPro" id="IPR019519">
    <property type="entry name" value="Elp5"/>
</dbReference>
<keyword evidence="7" id="KW-0819">tRNA processing</keyword>
<comment type="pathway">
    <text evidence="3">tRNA modification; 5-methoxycarbonylmethyl-2-thiouridine-tRNA biosynthesis.</text>
</comment>
<reference evidence="10 11" key="1">
    <citation type="journal article" date="2019" name="PLoS ONE">
        <title>Comparative genome analysis indicates high evolutionary potential of pathogenicity genes in Colletotrichum tanaceti.</title>
        <authorList>
            <person name="Lelwala R.V."/>
            <person name="Korhonen P.K."/>
            <person name="Young N.D."/>
            <person name="Scott J.B."/>
            <person name="Ades P.A."/>
            <person name="Gasser R.B."/>
            <person name="Taylor P.W.J."/>
        </authorList>
    </citation>
    <scope>NUCLEOTIDE SEQUENCE [LARGE SCALE GENOMIC DNA]</scope>
    <source>
        <strain evidence="10">BRIP57314</strain>
    </source>
</reference>
<name>A0A4U6XQS3_9PEZI</name>
<comment type="similarity">
    <text evidence="4">Belongs to the ELP5 family.</text>
</comment>
<dbReference type="GO" id="GO:0033588">
    <property type="term" value="C:elongator holoenzyme complex"/>
    <property type="evidence" value="ECO:0007669"/>
    <property type="project" value="InterPro"/>
</dbReference>
<dbReference type="OrthoDB" id="166907at2759"/>
<dbReference type="Proteomes" id="UP000310108">
    <property type="component" value="Unassembled WGS sequence"/>
</dbReference>
<sequence>MASLQPFTPRYHSLFRQTCRDHRSKPFIYAHDFSCGKKVYCQSGISGRSTISGDLVSPPEACVAAPSLAAMAPSAENHSRSHSLLLFQKLLNLRDSASPLTLVLDSLEQSAAPVLREFVSRAKISKAKVIMLSFATLRRPQDVDVVVKARGKNLKALRAEILSHYPKLDPAAAKTASSQKTVVLLDSLNELATAAPQIVASFLSSIVMPAVSLVAVYHTDVPIVLPRTVSEYEPHPLTVLSHLATSILRLSSLRQEIERQRARNRSLQEPEWGLGEDREGVLIGLKGDTKSEDYHGMVVEMEIRRRSGRAMAEKFVVLPQTGQTAAAASAKGSKIFLMSEHPVFAASEGSGPSNAGDGDEEEPESTFNLGLTEKQRRDREGIVLPYFDAQTDIGAGEGGRILYEMGREDDFDDEEDEI</sequence>
<protein>
    <recommendedName>
        <fullName evidence="5">Elongator complex protein 5</fullName>
    </recommendedName>
</protein>
<dbReference type="GO" id="GO:0005634">
    <property type="term" value="C:nucleus"/>
    <property type="evidence" value="ECO:0007669"/>
    <property type="project" value="UniProtKB-SubCell"/>
</dbReference>
<dbReference type="UniPathway" id="UPA00988"/>
<evidence type="ECO:0000256" key="9">
    <source>
        <dbReference type="SAM" id="MobiDB-lite"/>
    </source>
</evidence>
<comment type="caution">
    <text evidence="10">The sequence shown here is derived from an EMBL/GenBank/DDBJ whole genome shotgun (WGS) entry which is preliminary data.</text>
</comment>
<proteinExistence type="inferred from homology"/>
<dbReference type="CDD" id="cd19496">
    <property type="entry name" value="Elp5"/>
    <property type="match status" value="1"/>
</dbReference>
<feature type="region of interest" description="Disordered" evidence="9">
    <location>
        <begin position="345"/>
        <end position="374"/>
    </location>
</feature>
<organism evidence="10 11">
    <name type="scientific">Colletotrichum tanaceti</name>
    <dbReference type="NCBI Taxonomy" id="1306861"/>
    <lineage>
        <taxon>Eukaryota</taxon>
        <taxon>Fungi</taxon>
        <taxon>Dikarya</taxon>
        <taxon>Ascomycota</taxon>
        <taxon>Pezizomycotina</taxon>
        <taxon>Sordariomycetes</taxon>
        <taxon>Hypocreomycetidae</taxon>
        <taxon>Glomerellales</taxon>
        <taxon>Glomerellaceae</taxon>
        <taxon>Colletotrichum</taxon>
        <taxon>Colletotrichum destructivum species complex</taxon>
    </lineage>
</organism>
<evidence type="ECO:0000313" key="10">
    <source>
        <dbReference type="EMBL" id="TKW58141.1"/>
    </source>
</evidence>
<evidence type="ECO:0000256" key="6">
    <source>
        <dbReference type="ARBA" id="ARBA00022490"/>
    </source>
</evidence>
<comment type="subcellular location">
    <subcellularLocation>
        <location evidence="2">Cytoplasm</location>
    </subcellularLocation>
    <subcellularLocation>
        <location evidence="1">Nucleus</location>
    </subcellularLocation>
</comment>
<evidence type="ECO:0000256" key="5">
    <source>
        <dbReference type="ARBA" id="ARBA00020264"/>
    </source>
</evidence>
<dbReference type="InterPro" id="IPR027417">
    <property type="entry name" value="P-loop_NTPase"/>
</dbReference>
<keyword evidence="11" id="KW-1185">Reference proteome</keyword>
<dbReference type="STRING" id="1306861.A0A4U6XQS3"/>
<evidence type="ECO:0000256" key="4">
    <source>
        <dbReference type="ARBA" id="ARBA00009567"/>
    </source>
</evidence>
<evidence type="ECO:0000256" key="2">
    <source>
        <dbReference type="ARBA" id="ARBA00004496"/>
    </source>
</evidence>
<dbReference type="Pfam" id="PF10483">
    <property type="entry name" value="Elong_Iki1"/>
    <property type="match status" value="1"/>
</dbReference>
<dbReference type="GO" id="GO:0002098">
    <property type="term" value="P:tRNA wobble uridine modification"/>
    <property type="evidence" value="ECO:0007669"/>
    <property type="project" value="InterPro"/>
</dbReference>
<accession>A0A4U6XQS3</accession>
<keyword evidence="8" id="KW-0539">Nucleus</keyword>
<evidence type="ECO:0000256" key="8">
    <source>
        <dbReference type="ARBA" id="ARBA00023242"/>
    </source>
</evidence>
<evidence type="ECO:0000256" key="3">
    <source>
        <dbReference type="ARBA" id="ARBA00005043"/>
    </source>
</evidence>
<keyword evidence="6" id="KW-0963">Cytoplasm</keyword>
<dbReference type="PANTHER" id="PTHR15641">
    <property type="entry name" value="ELONGATOR COMPLEX PROTEIN 5"/>
    <property type="match status" value="1"/>
</dbReference>
<evidence type="ECO:0000256" key="7">
    <source>
        <dbReference type="ARBA" id="ARBA00022694"/>
    </source>
</evidence>
<dbReference type="EMBL" id="PJEX01000029">
    <property type="protein sequence ID" value="TKW58141.1"/>
    <property type="molecule type" value="Genomic_DNA"/>
</dbReference>
<dbReference type="Gene3D" id="3.40.50.300">
    <property type="entry name" value="P-loop containing nucleotide triphosphate hydrolases"/>
    <property type="match status" value="1"/>
</dbReference>
<evidence type="ECO:0000256" key="1">
    <source>
        <dbReference type="ARBA" id="ARBA00004123"/>
    </source>
</evidence>
<dbReference type="GO" id="GO:0000049">
    <property type="term" value="F:tRNA binding"/>
    <property type="evidence" value="ECO:0007669"/>
    <property type="project" value="TreeGrafter"/>
</dbReference>
<evidence type="ECO:0000313" key="11">
    <source>
        <dbReference type="Proteomes" id="UP000310108"/>
    </source>
</evidence>
<gene>
    <name evidence="10" type="primary">IKI1</name>
    <name evidence="10" type="ORF">CTA1_7926</name>
</gene>
<dbReference type="GO" id="GO:0005829">
    <property type="term" value="C:cytosol"/>
    <property type="evidence" value="ECO:0007669"/>
    <property type="project" value="TreeGrafter"/>
</dbReference>